<sequence>MKWIYLIIITSLCSTLGWSQGMALKTIKGQVAFEKESTDWIATIIEKDTVSVLFKMMFDKLLNQQLPPNGYYQISYGADIIRFNRVNKSESYSFYTDQMPISAVRSGERRWPIIGLAKMNPVCILPRK</sequence>
<dbReference type="Proteomes" id="UP000198598">
    <property type="component" value="Unassembled WGS sequence"/>
</dbReference>
<accession>A0A1I1R750</accession>
<evidence type="ECO:0000313" key="2">
    <source>
        <dbReference type="Proteomes" id="UP000198598"/>
    </source>
</evidence>
<protein>
    <submittedName>
        <fullName evidence="1">Uncharacterized protein</fullName>
    </submittedName>
</protein>
<gene>
    <name evidence="1" type="ORF">SAMN05216167_104280</name>
</gene>
<dbReference type="AlphaFoldDB" id="A0A1I1R750"/>
<keyword evidence="2" id="KW-1185">Reference proteome</keyword>
<dbReference type="EMBL" id="FOLQ01000004">
    <property type="protein sequence ID" value="SFD30234.1"/>
    <property type="molecule type" value="Genomic_DNA"/>
</dbReference>
<dbReference type="STRING" id="662367.SAMN05216167_104280"/>
<reference evidence="1 2" key="1">
    <citation type="submission" date="2016-10" db="EMBL/GenBank/DDBJ databases">
        <authorList>
            <person name="de Groot N.N."/>
        </authorList>
    </citation>
    <scope>NUCLEOTIDE SEQUENCE [LARGE SCALE GENOMIC DNA]</scope>
    <source>
        <strain evidence="1 2">DSM 26130</strain>
    </source>
</reference>
<name>A0A1I1R750_9BACT</name>
<organism evidence="1 2">
    <name type="scientific">Spirosoma endophyticum</name>
    <dbReference type="NCBI Taxonomy" id="662367"/>
    <lineage>
        <taxon>Bacteria</taxon>
        <taxon>Pseudomonadati</taxon>
        <taxon>Bacteroidota</taxon>
        <taxon>Cytophagia</taxon>
        <taxon>Cytophagales</taxon>
        <taxon>Cytophagaceae</taxon>
        <taxon>Spirosoma</taxon>
    </lineage>
</organism>
<proteinExistence type="predicted"/>
<evidence type="ECO:0000313" key="1">
    <source>
        <dbReference type="EMBL" id="SFD30234.1"/>
    </source>
</evidence>